<feature type="binding site" evidence="14">
    <location>
        <position position="168"/>
    </location>
    <ligand>
        <name>[4Fe-4S] cluster</name>
        <dbReference type="ChEBI" id="CHEBI:49883"/>
    </ligand>
</feature>
<feature type="binding site" evidence="14">
    <location>
        <position position="126"/>
    </location>
    <ligand>
        <name>iminosuccinate</name>
        <dbReference type="ChEBI" id="CHEBI:77875"/>
    </ligand>
</feature>
<feature type="binding site" evidence="14">
    <location>
        <position position="38"/>
    </location>
    <ligand>
        <name>iminosuccinate</name>
        <dbReference type="ChEBI" id="CHEBI:77875"/>
    </ligand>
</feature>
<dbReference type="AlphaFoldDB" id="A0A5D0MGM3"/>
<accession>A0A5D0MGM3</accession>
<feature type="binding site" evidence="14">
    <location>
        <begin position="109"/>
        <end position="111"/>
    </location>
    <ligand>
        <name>iminosuccinate</name>
        <dbReference type="ChEBI" id="CHEBI:77875"/>
    </ligand>
</feature>
<keyword evidence="8 14" id="KW-0808">Transferase</keyword>
<evidence type="ECO:0000256" key="12">
    <source>
        <dbReference type="ARBA" id="ARBA00050125"/>
    </source>
</evidence>
<dbReference type="NCBIfam" id="NF006879">
    <property type="entry name" value="PRK09375.1-4"/>
    <property type="match status" value="1"/>
</dbReference>
<proteinExistence type="inferred from homology"/>
<dbReference type="EC" id="2.5.1.72" evidence="4 14"/>
<feature type="binding site" evidence="14">
    <location>
        <position position="83"/>
    </location>
    <ligand>
        <name>[4Fe-4S] cluster</name>
        <dbReference type="ChEBI" id="CHEBI:49883"/>
    </ligand>
</feature>
<dbReference type="SUPFAM" id="SSF142754">
    <property type="entry name" value="NadA-like"/>
    <property type="match status" value="1"/>
</dbReference>
<comment type="caution">
    <text evidence="15">The sequence shown here is derived from an EMBL/GenBank/DDBJ whole genome shotgun (WGS) entry which is preliminary data.</text>
</comment>
<gene>
    <name evidence="14 15" type="primary">nadA</name>
    <name evidence="15" type="ORF">FXF49_09330</name>
</gene>
<reference evidence="15 16" key="1">
    <citation type="submission" date="2019-08" db="EMBL/GenBank/DDBJ databases">
        <title>Genomic characterization of a novel candidate phylum (ARYD3) from a high temperature, high salinity tertiary oil reservoir in north central Oklahoma, USA.</title>
        <authorList>
            <person name="Youssef N.H."/>
            <person name="Yadav A."/>
            <person name="Elshahed M.S."/>
        </authorList>
    </citation>
    <scope>NUCLEOTIDE SEQUENCE [LARGE SCALE GENOMIC DNA]</scope>
    <source>
        <strain evidence="15">ARYD1</strain>
    </source>
</reference>
<dbReference type="GO" id="GO:0051539">
    <property type="term" value="F:4 iron, 4 sulfur cluster binding"/>
    <property type="evidence" value="ECO:0007669"/>
    <property type="project" value="UniProtKB-KW"/>
</dbReference>
<feature type="binding site" evidence="14">
    <location>
        <position position="211"/>
    </location>
    <ligand>
        <name>iminosuccinate</name>
        <dbReference type="ChEBI" id="CHEBI:77875"/>
    </ligand>
</feature>
<evidence type="ECO:0000256" key="13">
    <source>
        <dbReference type="ARBA" id="ARBA00073059"/>
    </source>
</evidence>
<evidence type="ECO:0000256" key="2">
    <source>
        <dbReference type="ARBA" id="ARBA00004496"/>
    </source>
</evidence>
<comment type="pathway">
    <text evidence="3 14">Cofactor biosynthesis; NAD(+) biosynthesis; quinolinate from iminoaspartate: step 1/1.</text>
</comment>
<comment type="cofactor">
    <cofactor evidence="14">
        <name>[4Fe-4S] cluster</name>
        <dbReference type="ChEBI" id="CHEBI:49883"/>
    </cofactor>
    <text evidence="14">Binds 1 [4Fe-4S] cluster per subunit.</text>
</comment>
<dbReference type="HAMAP" id="MF_00568">
    <property type="entry name" value="NadA_type2"/>
    <property type="match status" value="1"/>
</dbReference>
<organism evidence="15 16">
    <name type="scientific">Flexistipes sinusarabici</name>
    <dbReference type="NCBI Taxonomy" id="2352"/>
    <lineage>
        <taxon>Bacteria</taxon>
        <taxon>Pseudomonadati</taxon>
        <taxon>Deferribacterota</taxon>
        <taxon>Deferribacteres</taxon>
        <taxon>Deferribacterales</taxon>
        <taxon>Flexistipitaceae</taxon>
        <taxon>Flexistipes</taxon>
    </lineage>
</organism>
<dbReference type="Proteomes" id="UP000323337">
    <property type="component" value="Unassembled WGS sequence"/>
</dbReference>
<dbReference type="FunFam" id="3.40.50.10800:FF:000003">
    <property type="entry name" value="Quinolinate synthase A"/>
    <property type="match status" value="1"/>
</dbReference>
<evidence type="ECO:0000256" key="7">
    <source>
        <dbReference type="ARBA" id="ARBA00022642"/>
    </source>
</evidence>
<evidence type="ECO:0000256" key="9">
    <source>
        <dbReference type="ARBA" id="ARBA00022723"/>
    </source>
</evidence>
<feature type="binding site" evidence="14">
    <location>
        <begin position="194"/>
        <end position="196"/>
    </location>
    <ligand>
        <name>iminosuccinate</name>
        <dbReference type="ChEBI" id="CHEBI:77875"/>
    </ligand>
</feature>
<evidence type="ECO:0000256" key="11">
    <source>
        <dbReference type="ARBA" id="ARBA00023014"/>
    </source>
</evidence>
<dbReference type="InterPro" id="IPR036094">
    <property type="entry name" value="NadA_sf"/>
</dbReference>
<keyword evidence="10 14" id="KW-0408">Iron</keyword>
<dbReference type="GO" id="GO:0008987">
    <property type="term" value="F:quinolinate synthetase A activity"/>
    <property type="evidence" value="ECO:0007669"/>
    <property type="project" value="UniProtKB-UniRule"/>
</dbReference>
<evidence type="ECO:0000313" key="15">
    <source>
        <dbReference type="EMBL" id="TYB32854.1"/>
    </source>
</evidence>
<dbReference type="EMBL" id="VSIV01000246">
    <property type="protein sequence ID" value="TYB32854.1"/>
    <property type="molecule type" value="Genomic_DNA"/>
</dbReference>
<dbReference type="RefSeq" id="WP_303701631.1">
    <property type="nucleotide sequence ID" value="NZ_VSIV01000246.1"/>
</dbReference>
<keyword evidence="6 14" id="KW-0963">Cytoplasm</keyword>
<sequence length="302" mass="34172">MDLKAEIKKLLKEKDAVLLAHNYQIDEIQEIADFTGDSLGLSIEASKVKQDTIVFCGVHFMAETAHILSPEKNVLLPEIEAGCPMADMITGDKVRQLKMEYPGVPVVCYVNSSAEVKAESDICCTSANAVNVVKSLETDKVIFVPDKNLGHYVSRFVDTEVILYEGFCPIHERVTKKEVEALKKEHPDALFVAHPECPPEVVDMADHICSTSGVYKYAKESDNKKFIIGTEEGVGYRLRKENPGKEFYFAYDSFRCKNMKKTNLKKIYEALLNEQYKITLDPALRKRAYSSIDRMLKVPRNY</sequence>
<dbReference type="InterPro" id="IPR023066">
    <property type="entry name" value="Quinolinate_synth_type2"/>
</dbReference>
<dbReference type="GO" id="GO:0034628">
    <property type="term" value="P:'de novo' NAD+ biosynthetic process from L-aspartate"/>
    <property type="evidence" value="ECO:0007669"/>
    <property type="project" value="TreeGrafter"/>
</dbReference>
<evidence type="ECO:0000256" key="1">
    <source>
        <dbReference type="ARBA" id="ARBA00003791"/>
    </source>
</evidence>
<evidence type="ECO:0000256" key="5">
    <source>
        <dbReference type="ARBA" id="ARBA00022485"/>
    </source>
</evidence>
<dbReference type="Gene3D" id="3.40.50.10800">
    <property type="entry name" value="NadA-like"/>
    <property type="match status" value="3"/>
</dbReference>
<keyword evidence="7 14" id="KW-0662">Pyridine nucleotide biosynthesis</keyword>
<evidence type="ECO:0000256" key="8">
    <source>
        <dbReference type="ARBA" id="ARBA00022679"/>
    </source>
</evidence>
<feature type="binding site" evidence="14">
    <location>
        <position position="21"/>
    </location>
    <ligand>
        <name>iminosuccinate</name>
        <dbReference type="ChEBI" id="CHEBI:77875"/>
    </ligand>
</feature>
<evidence type="ECO:0000256" key="6">
    <source>
        <dbReference type="ARBA" id="ARBA00022490"/>
    </source>
</evidence>
<evidence type="ECO:0000256" key="14">
    <source>
        <dbReference type="HAMAP-Rule" id="MF_00568"/>
    </source>
</evidence>
<name>A0A5D0MGM3_FLESI</name>
<dbReference type="Pfam" id="PF02445">
    <property type="entry name" value="NadA"/>
    <property type="match status" value="1"/>
</dbReference>
<evidence type="ECO:0000256" key="4">
    <source>
        <dbReference type="ARBA" id="ARBA00012669"/>
    </source>
</evidence>
<protein>
    <recommendedName>
        <fullName evidence="13 14">Quinolinate synthase</fullName>
        <ecNumber evidence="4 14">2.5.1.72</ecNumber>
    </recommendedName>
</protein>
<keyword evidence="9 14" id="KW-0479">Metal-binding</keyword>
<dbReference type="UniPathway" id="UPA00253">
    <property type="reaction ID" value="UER00327"/>
</dbReference>
<comment type="similarity">
    <text evidence="14">Belongs to the quinolinate synthase family. Type 2 subfamily.</text>
</comment>
<dbReference type="NCBIfam" id="TIGR00550">
    <property type="entry name" value="nadA"/>
    <property type="match status" value="1"/>
</dbReference>
<comment type="subcellular location">
    <subcellularLocation>
        <location evidence="2 14">Cytoplasm</location>
    </subcellularLocation>
</comment>
<dbReference type="PANTHER" id="PTHR30573">
    <property type="entry name" value="QUINOLINATE SYNTHETASE A"/>
    <property type="match status" value="1"/>
</dbReference>
<comment type="function">
    <text evidence="1 14">Catalyzes the condensation of iminoaspartate with dihydroxyacetone phosphate to form quinolinate.</text>
</comment>
<dbReference type="NCBIfam" id="NF006878">
    <property type="entry name" value="PRK09375.1-2"/>
    <property type="match status" value="1"/>
</dbReference>
<feature type="binding site" evidence="14">
    <location>
        <position position="256"/>
    </location>
    <ligand>
        <name>[4Fe-4S] cluster</name>
        <dbReference type="ChEBI" id="CHEBI:49883"/>
    </ligand>
</feature>
<dbReference type="GO" id="GO:0046872">
    <property type="term" value="F:metal ion binding"/>
    <property type="evidence" value="ECO:0007669"/>
    <property type="project" value="UniProtKB-KW"/>
</dbReference>
<keyword evidence="5 14" id="KW-0004">4Fe-4S</keyword>
<comment type="catalytic activity">
    <reaction evidence="12">
        <text>iminosuccinate + dihydroxyacetone phosphate = quinolinate + phosphate + 2 H2O + H(+)</text>
        <dbReference type="Rhea" id="RHEA:25888"/>
        <dbReference type="ChEBI" id="CHEBI:15377"/>
        <dbReference type="ChEBI" id="CHEBI:15378"/>
        <dbReference type="ChEBI" id="CHEBI:29959"/>
        <dbReference type="ChEBI" id="CHEBI:43474"/>
        <dbReference type="ChEBI" id="CHEBI:57642"/>
        <dbReference type="ChEBI" id="CHEBI:77875"/>
        <dbReference type="EC" id="2.5.1.72"/>
    </reaction>
    <physiologicalReaction direction="left-to-right" evidence="12">
        <dbReference type="Rhea" id="RHEA:25889"/>
    </physiologicalReaction>
</comment>
<evidence type="ECO:0000256" key="3">
    <source>
        <dbReference type="ARBA" id="ARBA00005065"/>
    </source>
</evidence>
<dbReference type="GO" id="GO:0005829">
    <property type="term" value="C:cytosol"/>
    <property type="evidence" value="ECO:0007669"/>
    <property type="project" value="TreeGrafter"/>
</dbReference>
<dbReference type="FunFam" id="3.40.50.10800:FF:000001">
    <property type="entry name" value="Quinolinate synthase A"/>
    <property type="match status" value="1"/>
</dbReference>
<evidence type="ECO:0000256" key="10">
    <source>
        <dbReference type="ARBA" id="ARBA00023004"/>
    </source>
</evidence>
<dbReference type="InterPro" id="IPR003473">
    <property type="entry name" value="NadA"/>
</dbReference>
<dbReference type="PANTHER" id="PTHR30573:SF0">
    <property type="entry name" value="QUINOLINATE SYNTHASE, CHLOROPLASTIC"/>
    <property type="match status" value="1"/>
</dbReference>
<keyword evidence="11 14" id="KW-0411">Iron-sulfur</keyword>
<evidence type="ECO:0000313" key="16">
    <source>
        <dbReference type="Proteomes" id="UP000323337"/>
    </source>
</evidence>